<dbReference type="GO" id="GO:0046872">
    <property type="term" value="F:metal ion binding"/>
    <property type="evidence" value="ECO:0007669"/>
    <property type="project" value="UniProtKB-KW"/>
</dbReference>
<keyword evidence="2" id="KW-0479">Metal-binding</keyword>
<dbReference type="GeneTree" id="ENSGT00940000160571"/>
<dbReference type="Proteomes" id="UP000694426">
    <property type="component" value="Unplaced"/>
</dbReference>
<evidence type="ECO:0000259" key="4">
    <source>
        <dbReference type="Pfam" id="PF01557"/>
    </source>
</evidence>
<dbReference type="Pfam" id="PF01557">
    <property type="entry name" value="FAA_hydrolase"/>
    <property type="match status" value="1"/>
</dbReference>
<proteinExistence type="inferred from homology"/>
<dbReference type="PANTHER" id="PTHR42796:SF4">
    <property type="entry name" value="FUMARYLACETOACETATE HYDROLASE DOMAIN-CONTAINING PROTEIN 2A"/>
    <property type="match status" value="1"/>
</dbReference>
<organism evidence="5 6">
    <name type="scientific">Anser brachyrhynchus</name>
    <name type="common">Pink-footed goose</name>
    <dbReference type="NCBI Taxonomy" id="132585"/>
    <lineage>
        <taxon>Eukaryota</taxon>
        <taxon>Metazoa</taxon>
        <taxon>Chordata</taxon>
        <taxon>Craniata</taxon>
        <taxon>Vertebrata</taxon>
        <taxon>Euteleostomi</taxon>
        <taxon>Archelosauria</taxon>
        <taxon>Archosauria</taxon>
        <taxon>Dinosauria</taxon>
        <taxon>Saurischia</taxon>
        <taxon>Theropoda</taxon>
        <taxon>Coelurosauria</taxon>
        <taxon>Aves</taxon>
        <taxon>Neognathae</taxon>
        <taxon>Galloanserae</taxon>
        <taxon>Anseriformes</taxon>
        <taxon>Anatidae</taxon>
        <taxon>Anserinae</taxon>
        <taxon>Anser</taxon>
    </lineage>
</organism>
<feature type="region of interest" description="Disordered" evidence="3">
    <location>
        <begin position="451"/>
        <end position="522"/>
    </location>
</feature>
<evidence type="ECO:0000256" key="1">
    <source>
        <dbReference type="ARBA" id="ARBA00010211"/>
    </source>
</evidence>
<keyword evidence="6" id="KW-1185">Reference proteome</keyword>
<feature type="compositionally biased region" description="Pro residues" evidence="3">
    <location>
        <begin position="396"/>
        <end position="410"/>
    </location>
</feature>
<evidence type="ECO:0000313" key="6">
    <source>
        <dbReference type="Proteomes" id="UP000694426"/>
    </source>
</evidence>
<dbReference type="SUPFAM" id="SSF56529">
    <property type="entry name" value="FAH"/>
    <property type="match status" value="1"/>
</dbReference>
<dbReference type="GO" id="GO:0003824">
    <property type="term" value="F:catalytic activity"/>
    <property type="evidence" value="ECO:0007669"/>
    <property type="project" value="InterPro"/>
</dbReference>
<evidence type="ECO:0000256" key="2">
    <source>
        <dbReference type="ARBA" id="ARBA00022723"/>
    </source>
</evidence>
<gene>
    <name evidence="5" type="primary">FAHD2A</name>
</gene>
<accession>A0A8B9I6L2</accession>
<evidence type="ECO:0000256" key="3">
    <source>
        <dbReference type="SAM" id="MobiDB-lite"/>
    </source>
</evidence>
<feature type="compositionally biased region" description="Low complexity" evidence="3">
    <location>
        <begin position="428"/>
        <end position="439"/>
    </location>
</feature>
<feature type="region of interest" description="Disordered" evidence="3">
    <location>
        <begin position="394"/>
        <end position="439"/>
    </location>
</feature>
<dbReference type="AlphaFoldDB" id="A0A8B9I6L2"/>
<dbReference type="InterPro" id="IPR011234">
    <property type="entry name" value="Fumarylacetoacetase-like_C"/>
</dbReference>
<dbReference type="Gene3D" id="3.90.850.10">
    <property type="entry name" value="Fumarylacetoacetase-like, C-terminal domain"/>
    <property type="match status" value="1"/>
</dbReference>
<dbReference type="InterPro" id="IPR051121">
    <property type="entry name" value="FAH"/>
</dbReference>
<dbReference type="GO" id="GO:0044281">
    <property type="term" value="P:small molecule metabolic process"/>
    <property type="evidence" value="ECO:0007669"/>
    <property type="project" value="UniProtKB-ARBA"/>
</dbReference>
<reference evidence="5" key="2">
    <citation type="submission" date="2025-09" db="UniProtKB">
        <authorList>
            <consortium name="Ensembl"/>
        </authorList>
    </citation>
    <scope>IDENTIFICATION</scope>
</reference>
<reference evidence="5" key="1">
    <citation type="submission" date="2025-08" db="UniProtKB">
        <authorList>
            <consortium name="Ensembl"/>
        </authorList>
    </citation>
    <scope>IDENTIFICATION</scope>
</reference>
<evidence type="ECO:0000313" key="5">
    <source>
        <dbReference type="Ensembl" id="ENSABRP00000012763.1"/>
    </source>
</evidence>
<protein>
    <submittedName>
        <fullName evidence="5">Fumarylacetoacetate hydrolase domain containing 2A</fullName>
    </submittedName>
</protein>
<comment type="similarity">
    <text evidence="1">Belongs to the FAH family.</text>
</comment>
<dbReference type="Ensembl" id="ENSABRT00000018305.1">
    <property type="protein sequence ID" value="ENSABRP00000012763.1"/>
    <property type="gene ID" value="ENSABRG00000011438.1"/>
</dbReference>
<dbReference type="PANTHER" id="PTHR42796">
    <property type="entry name" value="FUMARYLACETOACETATE HYDROLASE DOMAIN-CONTAINING PROTEIN 2A-RELATED"/>
    <property type="match status" value="1"/>
</dbReference>
<feature type="domain" description="Fumarylacetoacetase-like C-terminal" evidence="4">
    <location>
        <begin position="107"/>
        <end position="272"/>
    </location>
</feature>
<feature type="compositionally biased region" description="Low complexity" evidence="3">
    <location>
        <begin position="512"/>
        <end position="522"/>
    </location>
</feature>
<name>A0A8B9I6L2_9AVES</name>
<sequence length="522" mass="55359">MRSGGGLRGPEVGAGVPRWVMESQGGLQGPEVGAGVPRWVTVQRCCQGLELSAGVPGRVTGSRVWGPEGPWCHPRAQPRPRRALASGQHRLPRAGARLLAPIGDPEKVICVGLNYRDHCLEQDVKVPKEPLIFSKFPSAIAGPFDDIVHPAESSEVDWEVELAAVIGKTGRHIQESVALEHVVGFTVANDVSARDWQMRRNGRQWLLGKTFDTFCPLGPAIVTKDSVTDVHNLSIRCSVNGQLMQSSSTKQLVFRLPQLVAWVSRYVRHREGGGTARGGGAGSVPALPRVWDPGRWLPWAPQVRHAAPRGRAAHGDPPRCGGFPEAPRVSQGERGVGGARNGAGRIGVAEQGLPPCRITRCRLYAFLPLPLLTDPPSAPNFPLPGSQLVLEVETPAPWPPPHAPRSPLPLPHGARTPSAQEPPLCPPGARSGRGAASASCLAARRRGALRDRGAGRHLQQGGVRTEPPLGFDRAPPAPGLAVPRRRSINVPEEEGAAPPAPAAGFIAVPRSRGGATAARTAG</sequence>
<dbReference type="InterPro" id="IPR036663">
    <property type="entry name" value="Fumarylacetoacetase_C_sf"/>
</dbReference>